<dbReference type="AlphaFoldDB" id="A0AAW0VVX8"/>
<dbReference type="GO" id="GO:0005576">
    <property type="term" value="C:extracellular region"/>
    <property type="evidence" value="ECO:0007669"/>
    <property type="project" value="UniProtKB-SubCell"/>
</dbReference>
<dbReference type="Gene3D" id="4.10.530.10">
    <property type="entry name" value="Gamma-fibrinogen Carboxyl Terminal Fragment, domain 2"/>
    <property type="match status" value="1"/>
</dbReference>
<dbReference type="InterPro" id="IPR036056">
    <property type="entry name" value="Fibrinogen-like_C"/>
</dbReference>
<feature type="compositionally biased region" description="Polar residues" evidence="7">
    <location>
        <begin position="22"/>
        <end position="34"/>
    </location>
</feature>
<feature type="signal peptide" evidence="8">
    <location>
        <begin position="1"/>
        <end position="18"/>
    </location>
</feature>
<dbReference type="SMART" id="SM00186">
    <property type="entry name" value="FBG"/>
    <property type="match status" value="1"/>
</dbReference>
<reference evidence="10" key="2">
    <citation type="submission" date="2024-01" db="EMBL/GenBank/DDBJ databases">
        <authorList>
            <person name="He J."/>
            <person name="Wang M."/>
            <person name="Zheng J."/>
            <person name="Liu Z."/>
        </authorList>
    </citation>
    <scope>NUCLEOTIDE SEQUENCE</scope>
    <source>
        <strain evidence="10">ZL_2023a</strain>
        <tissue evidence="10">Muscle</tissue>
    </source>
</reference>
<sequence length="344" mass="39118">MMKLLVIILTIKCIMVSANIPSNDPTTINTSPYDTSSHSSTTRSIRRIKRRSPAQHQLTDDQFKETVLARLNEITESIERNRNILQEREASVADERRARCETQHNNTKHQLHKCQKNLRENIITSPPARDCSDIHNRGVTESGVYRISPQSSAEGVSVLCTIEEEHMWTVFLARQRQTPQENFNRPWQDYKTGFGDPRGEYWLGNDNLHALTSGGRRYRLKVIATNLQGEQHSAEWETFKVANEANKYKLTVGGYTSTSTNTLGDALAIDINGRSFTTLDRDNDESDGNCAVHRGGGWWYNNCAWATATSPLCNIADDERVLYWRNFNPGEDGHRTSLSQLLMM</sequence>
<keyword evidence="4" id="KW-0175">Coiled coil</keyword>
<evidence type="ECO:0000256" key="1">
    <source>
        <dbReference type="ARBA" id="ARBA00004613"/>
    </source>
</evidence>
<keyword evidence="6" id="KW-0325">Glycoprotein</keyword>
<feature type="compositionally biased region" description="Basic residues" evidence="7">
    <location>
        <begin position="44"/>
        <end position="53"/>
    </location>
</feature>
<reference evidence="10 11" key="1">
    <citation type="journal article" date="2024" name="BMC Genomics">
        <title>Genome assembly of redclaw crayfish (Cherax quadricarinatus) provides insights into its immune adaptation and hypoxia tolerance.</title>
        <authorList>
            <person name="Liu Z."/>
            <person name="Zheng J."/>
            <person name="Li H."/>
            <person name="Fang K."/>
            <person name="Wang S."/>
            <person name="He J."/>
            <person name="Zhou D."/>
            <person name="Weng S."/>
            <person name="Chi M."/>
            <person name="Gu Z."/>
            <person name="He J."/>
            <person name="Li F."/>
            <person name="Wang M."/>
        </authorList>
    </citation>
    <scope>NUCLEOTIDE SEQUENCE [LARGE SCALE GENOMIC DNA]</scope>
    <source>
        <strain evidence="10">ZL_2023a</strain>
    </source>
</reference>
<dbReference type="Proteomes" id="UP001445076">
    <property type="component" value="Unassembled WGS sequence"/>
</dbReference>
<keyword evidence="5" id="KW-1015">Disulfide bond</keyword>
<evidence type="ECO:0000256" key="3">
    <source>
        <dbReference type="ARBA" id="ARBA00022729"/>
    </source>
</evidence>
<dbReference type="Gene3D" id="3.90.215.10">
    <property type="entry name" value="Gamma Fibrinogen, chain A, domain 1"/>
    <property type="match status" value="1"/>
</dbReference>
<dbReference type="Pfam" id="PF00147">
    <property type="entry name" value="Fibrinogen_C"/>
    <property type="match status" value="1"/>
</dbReference>
<dbReference type="EMBL" id="JARKIK010000294">
    <property type="protein sequence ID" value="KAK8720608.1"/>
    <property type="molecule type" value="Genomic_DNA"/>
</dbReference>
<protein>
    <recommendedName>
        <fullName evidence="9">Fibrinogen C-terminal domain-containing protein</fullName>
    </recommendedName>
</protein>
<evidence type="ECO:0000256" key="2">
    <source>
        <dbReference type="ARBA" id="ARBA00022525"/>
    </source>
</evidence>
<evidence type="ECO:0000313" key="11">
    <source>
        <dbReference type="Proteomes" id="UP001445076"/>
    </source>
</evidence>
<evidence type="ECO:0000256" key="6">
    <source>
        <dbReference type="ARBA" id="ARBA00023180"/>
    </source>
</evidence>
<evidence type="ECO:0000259" key="9">
    <source>
        <dbReference type="PROSITE" id="PS51406"/>
    </source>
</evidence>
<evidence type="ECO:0000256" key="5">
    <source>
        <dbReference type="ARBA" id="ARBA00023157"/>
    </source>
</evidence>
<comment type="caution">
    <text evidence="10">The sequence shown here is derived from an EMBL/GenBank/DDBJ whole genome shotgun (WGS) entry which is preliminary data.</text>
</comment>
<evidence type="ECO:0000256" key="4">
    <source>
        <dbReference type="ARBA" id="ARBA00023054"/>
    </source>
</evidence>
<keyword evidence="3 8" id="KW-0732">Signal</keyword>
<evidence type="ECO:0000256" key="8">
    <source>
        <dbReference type="SAM" id="SignalP"/>
    </source>
</evidence>
<keyword evidence="2" id="KW-0964">Secreted</keyword>
<feature type="region of interest" description="Disordered" evidence="7">
    <location>
        <begin position="22"/>
        <end position="57"/>
    </location>
</feature>
<evidence type="ECO:0000313" key="10">
    <source>
        <dbReference type="EMBL" id="KAK8720607.1"/>
    </source>
</evidence>
<feature type="non-terminal residue" evidence="10">
    <location>
        <position position="344"/>
    </location>
</feature>
<accession>A0AAW0VVX8</accession>
<dbReference type="InterPro" id="IPR002181">
    <property type="entry name" value="Fibrinogen_a/b/g_C_dom"/>
</dbReference>
<dbReference type="PANTHER" id="PTHR47221:SF6">
    <property type="entry name" value="FIBRINOGEN ALPHA CHAIN"/>
    <property type="match status" value="1"/>
</dbReference>
<dbReference type="PROSITE" id="PS51406">
    <property type="entry name" value="FIBRINOGEN_C_2"/>
    <property type="match status" value="1"/>
</dbReference>
<keyword evidence="11" id="KW-1185">Reference proteome</keyword>
<dbReference type="InterPro" id="IPR014716">
    <property type="entry name" value="Fibrinogen_a/b/g_C_1"/>
</dbReference>
<proteinExistence type="predicted"/>
<dbReference type="PANTHER" id="PTHR47221">
    <property type="entry name" value="FIBRINOGEN ALPHA CHAIN"/>
    <property type="match status" value="1"/>
</dbReference>
<feature type="domain" description="Fibrinogen C-terminal" evidence="9">
    <location>
        <begin position="122"/>
        <end position="344"/>
    </location>
</feature>
<comment type="subcellular location">
    <subcellularLocation>
        <location evidence="1">Secreted</location>
    </subcellularLocation>
</comment>
<dbReference type="SUPFAM" id="SSF56496">
    <property type="entry name" value="Fibrinogen C-terminal domain-like"/>
    <property type="match status" value="1"/>
</dbReference>
<feature type="chain" id="PRO_5044717243" description="Fibrinogen C-terminal domain-containing protein" evidence="8">
    <location>
        <begin position="19"/>
        <end position="344"/>
    </location>
</feature>
<dbReference type="CDD" id="cd00087">
    <property type="entry name" value="FReD"/>
    <property type="match status" value="1"/>
</dbReference>
<dbReference type="EMBL" id="JARKIK010000294">
    <property type="protein sequence ID" value="KAK8720607.1"/>
    <property type="molecule type" value="Genomic_DNA"/>
</dbReference>
<name>A0AAW0VVX8_CHEQU</name>
<evidence type="ECO:0000256" key="7">
    <source>
        <dbReference type="SAM" id="MobiDB-lite"/>
    </source>
</evidence>
<gene>
    <name evidence="10" type="ORF">OTU49_013205</name>
</gene>
<dbReference type="InterPro" id="IPR037579">
    <property type="entry name" value="FIB_ANG-like"/>
</dbReference>
<organism evidence="10 11">
    <name type="scientific">Cherax quadricarinatus</name>
    <name type="common">Australian red claw crayfish</name>
    <dbReference type="NCBI Taxonomy" id="27406"/>
    <lineage>
        <taxon>Eukaryota</taxon>
        <taxon>Metazoa</taxon>
        <taxon>Ecdysozoa</taxon>
        <taxon>Arthropoda</taxon>
        <taxon>Crustacea</taxon>
        <taxon>Multicrustacea</taxon>
        <taxon>Malacostraca</taxon>
        <taxon>Eumalacostraca</taxon>
        <taxon>Eucarida</taxon>
        <taxon>Decapoda</taxon>
        <taxon>Pleocyemata</taxon>
        <taxon>Astacidea</taxon>
        <taxon>Parastacoidea</taxon>
        <taxon>Parastacidae</taxon>
        <taxon>Cherax</taxon>
    </lineage>
</organism>